<dbReference type="InterPro" id="IPR006764">
    <property type="entry name" value="SAM_dep_MeTrfase_SAV2177_type"/>
</dbReference>
<proteinExistence type="predicted"/>
<dbReference type="Pfam" id="PF04672">
    <property type="entry name" value="Methyltransf_19"/>
    <property type="match status" value="1"/>
</dbReference>
<keyword evidence="2" id="KW-1185">Reference proteome</keyword>
<accession>A0ABT0UVW3</accession>
<sequence length="280" mass="30273">MTRIPVPSPPGGLSAASTARLYAAYQGGREERAAYAQDLEMAAKMESLGLKPRVIAGENRAFHTRAVDHATRKLGIRQVLDVGCGMPAESGPNTHDIVEAHHRAARTVYVDHDPIVRAHAQALLRSTNLGLTTVVEEDLRRPDRVIDAARQHLDFHEPIAVVLTAVLHFLTDVEEPHAIVTRLVDALPSGSALVISHVTSDFDPAVMRKAEALLASARVPARTRNDAQIARFFTGLTMVDPGLVPVNQWHPEPGHERAGIDPAAVHNYGGIGITTKEADL</sequence>
<evidence type="ECO:0000313" key="1">
    <source>
        <dbReference type="EMBL" id="MCM2392727.1"/>
    </source>
</evidence>
<keyword evidence="1" id="KW-0489">Methyltransferase</keyword>
<keyword evidence="1" id="KW-0808">Transferase</keyword>
<dbReference type="GO" id="GO:0032259">
    <property type="term" value="P:methylation"/>
    <property type="evidence" value="ECO:0007669"/>
    <property type="project" value="UniProtKB-KW"/>
</dbReference>
<comment type="caution">
    <text evidence="1">The sequence shown here is derived from an EMBL/GenBank/DDBJ whole genome shotgun (WGS) entry which is preliminary data.</text>
</comment>
<dbReference type="Gene3D" id="3.40.50.150">
    <property type="entry name" value="Vaccinia Virus protein VP39"/>
    <property type="match status" value="1"/>
</dbReference>
<gene>
    <name evidence="1" type="ORF">NBG84_31325</name>
</gene>
<dbReference type="SUPFAM" id="SSF53335">
    <property type="entry name" value="S-adenosyl-L-methionine-dependent methyltransferases"/>
    <property type="match status" value="1"/>
</dbReference>
<reference evidence="1" key="1">
    <citation type="submission" date="2022-06" db="EMBL/GenBank/DDBJ databases">
        <title>Genome public.</title>
        <authorList>
            <person name="Sun Q."/>
        </authorList>
    </citation>
    <scope>NUCLEOTIDE SEQUENCE</scope>
    <source>
        <strain evidence="1">CWNU-1</strain>
    </source>
</reference>
<dbReference type="Proteomes" id="UP001431429">
    <property type="component" value="Unassembled WGS sequence"/>
</dbReference>
<dbReference type="GO" id="GO:0008168">
    <property type="term" value="F:methyltransferase activity"/>
    <property type="evidence" value="ECO:0007669"/>
    <property type="project" value="UniProtKB-KW"/>
</dbReference>
<dbReference type="EMBL" id="JAMQAW010000042">
    <property type="protein sequence ID" value="MCM2392727.1"/>
    <property type="molecule type" value="Genomic_DNA"/>
</dbReference>
<dbReference type="CDD" id="cd02440">
    <property type="entry name" value="AdoMet_MTases"/>
    <property type="match status" value="1"/>
</dbReference>
<organism evidence="1 2">
    <name type="scientific">Streptomyces albipurpureus</name>
    <dbReference type="NCBI Taxonomy" id="2897419"/>
    <lineage>
        <taxon>Bacteria</taxon>
        <taxon>Bacillati</taxon>
        <taxon>Actinomycetota</taxon>
        <taxon>Actinomycetes</taxon>
        <taxon>Kitasatosporales</taxon>
        <taxon>Streptomycetaceae</taxon>
        <taxon>Streptomyces</taxon>
    </lineage>
</organism>
<name>A0ABT0UVW3_9ACTN</name>
<evidence type="ECO:0000313" key="2">
    <source>
        <dbReference type="Proteomes" id="UP001431429"/>
    </source>
</evidence>
<dbReference type="PIRSF" id="PIRSF017393">
    <property type="entry name" value="MTase_SAV2177"/>
    <property type="match status" value="1"/>
</dbReference>
<dbReference type="RefSeq" id="WP_250923052.1">
    <property type="nucleotide sequence ID" value="NZ_JAMQAW010000042.1"/>
</dbReference>
<dbReference type="InterPro" id="IPR029063">
    <property type="entry name" value="SAM-dependent_MTases_sf"/>
</dbReference>
<protein>
    <submittedName>
        <fullName evidence="1">SAM-dependent methyltransferase</fullName>
    </submittedName>
</protein>